<dbReference type="RefSeq" id="WP_116067549.1">
    <property type="nucleotide sequence ID" value="NZ_BONB01000072.1"/>
</dbReference>
<dbReference type="AlphaFoldDB" id="A0A3D9ZHF6"/>
<organism evidence="1 2">
    <name type="scientific">Asanoa ferruginea</name>
    <dbReference type="NCBI Taxonomy" id="53367"/>
    <lineage>
        <taxon>Bacteria</taxon>
        <taxon>Bacillati</taxon>
        <taxon>Actinomycetota</taxon>
        <taxon>Actinomycetes</taxon>
        <taxon>Micromonosporales</taxon>
        <taxon>Micromonosporaceae</taxon>
        <taxon>Asanoa</taxon>
    </lineage>
</organism>
<comment type="caution">
    <text evidence="1">The sequence shown here is derived from an EMBL/GenBank/DDBJ whole genome shotgun (WGS) entry which is preliminary data.</text>
</comment>
<sequence length="310" mass="33670">MLTFGEVHTGLLQNSTSLPWDATAEVLNLLVGEQVRRSERPMAYAVSPNLLTSVDCRLPAASGKVIRGVGTVISRASITGGHVAQGSGHAVVVKSTANRRLSWSHYLTRPGAIETIGKADGADIARGFAGTSQALGTLNLGAISGRTLDAVQRSTRLDRHPPFRTQRTHMRWVVTPTDEAGAEATGTFRVATPTLRVLELVVPREHTESIVDLCEDLALHDWLLTTLLSLMESSLTGPGTRAQRIARLRPAIDTLLHLWMPAARVDEAVLPVWRSLERRPGFTRQWEASVSRIRDQMTLGTLALLESATA</sequence>
<dbReference type="OrthoDB" id="3210171at2"/>
<dbReference type="InterPro" id="IPR049749">
    <property type="entry name" value="SCO2521-like"/>
</dbReference>
<protein>
    <submittedName>
        <fullName evidence="1">Uncharacterized protein</fullName>
    </submittedName>
</protein>
<accession>A0A3D9ZHF6</accession>
<reference evidence="1 2" key="1">
    <citation type="submission" date="2018-08" db="EMBL/GenBank/DDBJ databases">
        <title>Sequencing the genomes of 1000 actinobacteria strains.</title>
        <authorList>
            <person name="Klenk H.-P."/>
        </authorList>
    </citation>
    <scope>NUCLEOTIDE SEQUENCE [LARGE SCALE GENOMIC DNA]</scope>
    <source>
        <strain evidence="1 2">DSM 44099</strain>
    </source>
</reference>
<gene>
    <name evidence="1" type="ORF">DFJ67_1908</name>
</gene>
<dbReference type="EMBL" id="QUMQ01000001">
    <property type="protein sequence ID" value="REF95944.1"/>
    <property type="molecule type" value="Genomic_DNA"/>
</dbReference>
<dbReference type="NCBIfam" id="NF040565">
    <property type="entry name" value="SCO2521_fam"/>
    <property type="match status" value="1"/>
</dbReference>
<evidence type="ECO:0000313" key="2">
    <source>
        <dbReference type="Proteomes" id="UP000256913"/>
    </source>
</evidence>
<keyword evidence="2" id="KW-1185">Reference proteome</keyword>
<evidence type="ECO:0000313" key="1">
    <source>
        <dbReference type="EMBL" id="REF95944.1"/>
    </source>
</evidence>
<dbReference type="Proteomes" id="UP000256913">
    <property type="component" value="Unassembled WGS sequence"/>
</dbReference>
<proteinExistence type="predicted"/>
<name>A0A3D9ZHF6_9ACTN</name>